<dbReference type="Proteomes" id="UP000284403">
    <property type="component" value="Unassembled WGS sequence"/>
</dbReference>
<name>A0A422QAQ9_9TRYP</name>
<comment type="caution">
    <text evidence="2">The sequence shown here is derived from an EMBL/GenBank/DDBJ whole genome shotgun (WGS) entry which is preliminary data.</text>
</comment>
<protein>
    <recommendedName>
        <fullName evidence="4">Right handed beta helix domain-containing protein</fullName>
    </recommendedName>
</protein>
<feature type="region of interest" description="Disordered" evidence="1">
    <location>
        <begin position="196"/>
        <end position="226"/>
    </location>
</feature>
<dbReference type="EMBL" id="MKKU01000020">
    <property type="protein sequence ID" value="RNF26995.1"/>
    <property type="molecule type" value="Genomic_DNA"/>
</dbReference>
<feature type="compositionally biased region" description="Polar residues" evidence="1">
    <location>
        <begin position="202"/>
        <end position="225"/>
    </location>
</feature>
<dbReference type="RefSeq" id="XP_029232201.1">
    <property type="nucleotide sequence ID" value="XM_029367691.1"/>
</dbReference>
<reference evidence="2 3" key="1">
    <citation type="journal article" date="2018" name="BMC Genomics">
        <title>Genomic comparison of Trypanosoma conorhini and Trypanosoma rangeli to Trypanosoma cruzi strains of high and low virulence.</title>
        <authorList>
            <person name="Bradwell K.R."/>
            <person name="Koparde V.N."/>
            <person name="Matveyev A.V."/>
            <person name="Serrano M.G."/>
            <person name="Alves J.M."/>
            <person name="Parikh H."/>
            <person name="Huang B."/>
            <person name="Lee V."/>
            <person name="Espinosa-Alvarez O."/>
            <person name="Ortiz P.A."/>
            <person name="Costa-Martins A.G."/>
            <person name="Teixeira M.M."/>
            <person name="Buck G.A."/>
        </authorList>
    </citation>
    <scope>NUCLEOTIDE SEQUENCE [LARGE SCALE GENOMIC DNA]</scope>
    <source>
        <strain evidence="2 3">025E</strain>
    </source>
</reference>
<dbReference type="SUPFAM" id="SSF51126">
    <property type="entry name" value="Pectin lyase-like"/>
    <property type="match status" value="1"/>
</dbReference>
<accession>A0A422QAQ9</accession>
<feature type="region of interest" description="Disordered" evidence="1">
    <location>
        <begin position="1379"/>
        <end position="1399"/>
    </location>
</feature>
<organism evidence="2 3">
    <name type="scientific">Trypanosoma conorhini</name>
    <dbReference type="NCBI Taxonomy" id="83891"/>
    <lineage>
        <taxon>Eukaryota</taxon>
        <taxon>Discoba</taxon>
        <taxon>Euglenozoa</taxon>
        <taxon>Kinetoplastea</taxon>
        <taxon>Metakinetoplastina</taxon>
        <taxon>Trypanosomatida</taxon>
        <taxon>Trypanosomatidae</taxon>
        <taxon>Trypanosoma</taxon>
    </lineage>
</organism>
<feature type="region of interest" description="Disordered" evidence="1">
    <location>
        <begin position="753"/>
        <end position="781"/>
    </location>
</feature>
<evidence type="ECO:0008006" key="4">
    <source>
        <dbReference type="Google" id="ProtNLM"/>
    </source>
</evidence>
<feature type="region of interest" description="Disordered" evidence="1">
    <location>
        <begin position="1769"/>
        <end position="1791"/>
    </location>
</feature>
<evidence type="ECO:0000256" key="1">
    <source>
        <dbReference type="SAM" id="MobiDB-lite"/>
    </source>
</evidence>
<keyword evidence="3" id="KW-1185">Reference proteome</keyword>
<evidence type="ECO:0000313" key="3">
    <source>
        <dbReference type="Proteomes" id="UP000284403"/>
    </source>
</evidence>
<gene>
    <name evidence="2" type="ORF">Tco025E_00751</name>
</gene>
<proteinExistence type="predicted"/>
<sequence>MRTSDLQRLQRLFAYFKKNTSKALEGCCALVELIDEDDLTNWYVLLKYEDENKKEFFVSLRFYFFEELHRMPLVFVIAPRLVATFIHHGAICSLELMSQQWSVDAEGVALLIRSLHATLNPFSPDSKVTVDELGSGRNGGNQQHRLAAAEAEDVAAAPAVSVAAYTRDEHELGIRHIRQSHPHLFRGCVRSELSKQQQQQQGSLATTSMTSSTVAPDPSSASSSIVDACHDGRGISAPVKKAIIRCREELQQLFLAGGVMDVQLDVWSHDSSDGGCGMSVNEHLVTCTLPALGGAFPSYTMTIAPCREKRKNEAAAQQGVAAAAHPELEEFTEEINVDVALDTPKAGGSEVGLTAPATDLSHAGGAADGRRRVSLQPFFTSSVGVDDVIPEVKQGHRSQPRGRRNVCARRQVAEGERDGGVALILTAEASGGTEGSGILPNTERIRRPEAPCTIPMGCTLRLENLTVYGAITVLGTLEMSDCTFIGHFSTEGEGRAEISQCNVYVDCAETRSEGILVLDASTLEIRNNTTVQRKEHAFVDGEESLSVSPFASFVLQAFILVSNSGRLRIQGGCHLMPYGTEKTIFAEQDASVDIADCSIMAGNSSAVSILGCHAFFANTRFYGSDRVELQVSDLNRLTGLNVELGGLVTARHCVAEYLYFGFSVIAHSVAHFFGCHAEHVVNGYTIDASSVTIENSSARTNHVGVFVLNKAKCSINNEDDHVLPFDERCCLLLKARENVERLRKFRCGETHMGDEDPETSSVFSSVSSSPTEPPQPHAATVSEDDTMELYAVEAIQSVDMNKKPFIPNLFSGATTTANASIFPLSFKGGLFSLEVRDACMVAKGMLLADAQDTSIYVYDQGTLTLTDVIVWKSLASSQQPCGVKVVNSQAHVQRCLVADYAFGFAAIQGSAVRFEDCMAVGGTNGFTVDDAHCTLHHCGANTDHVGVFALNRSTLRMDNLNAVKCKGGWLSCALKGHLHGLESRSSDTMCVGVTVQRGLDSGFTCYNGGCLRLEKCTVDMSAAASTEASIGEASRRKFSSSAVGRSGLIFASDPVADAAEGCDGDWNRGKVGTASAVNLTHDDNSAALPSYSSQKNSGVKAWSGSRCIAIGCEVRHVTFGYAAIGPDTELEASHCTAKHIVNGFTVDSAKCRLSRCSTNSNHVGVFVLSHGTCKVRRGSYTARMYSIENRNGIVHIEGHVKLSGFSRIGLYVYDGARLDTLTDSMLDIKVRKDPARQQLPPELTLTGPSATPSGLFPSCFAIDKGTAVIHNALFGGGAQCAVSCGDGANVYLHQCTAEFCNVAFNALSGSQMYLSDCYARHVRRHALIVHRGGVSRVNCQSPVSSTSGILQGRLQIEGKCFLEHVLLHPTSDLDCEQAVASLQSQPPPPSSSSADPASPRSLSFIPSASSVSPLPKPNGLIRVSWNGALVMDCCLVLLEEQHRVVEEDFGGGDDDDAMAKYVIVAEGRRATVRLRNVLFRKVLTAATGGVGSCSVSTSSHGSVLLPNDAPASNAPCGRTTWYGLVLLQGAKGEIHGFSEASLIGSNASSIPGTTVEHPLETSQAVTHYSPRASVEGGTDRVALVDNPNSPVADDSLVQNVKKGPGALSCGEFVPLRVYMTRTSSLVTENVNLRQLIASGGSSIDASHCYFAGAEAVVLTGGSTLRAAESRFVSAVRGPAMRVEYSTVHLNRCRGYSIHREVVVARSATLNFVESVFFIFNSATNAAAGKNFSTGERWFELSSDNTGDSESGKGEEVIIMRRRGCRSCGDDDENSGDGAVAAGAKQGDSTMSKTAAPTCRALENTPIERCVVVPLISPLLSHACAEKTQSDTLLQAVNCRQPHEDGNVDRLPVAVGGAQAESLPEKSSGEGEVAGPTCWRGEASGSPMHRNEGGSLAEANLASLEPGARPSLGRRHYFSVRLERSCLYCCSVTSIEGGITADASSRIEACHSPWFSGILRAARTVFSTVFGA</sequence>
<evidence type="ECO:0000313" key="2">
    <source>
        <dbReference type="EMBL" id="RNF26995.1"/>
    </source>
</evidence>
<feature type="compositionally biased region" description="Low complexity" evidence="1">
    <location>
        <begin position="759"/>
        <end position="770"/>
    </location>
</feature>
<dbReference type="InterPro" id="IPR011050">
    <property type="entry name" value="Pectin_lyase_fold/virulence"/>
</dbReference>
<dbReference type="GeneID" id="40314362"/>
<dbReference type="OrthoDB" id="266004at2759"/>